<sequence length="295" mass="30505">MDLKGAFLKTAAVVWMILLFGTWIYVDAGYAGSTLSFSEVPGGSMGAFVGAMIITIAGWRVIGNLQYQHEADQWREVGQQAGLQPTGSGSPPKLTGTVDGRTVTARFEKHQVSGSEEGGGRLVTFTFADAELAGPADEGLVVGTAGERVRAHNGVGTLDFDDLYETASAAGLVAAETEDLVLVGTSSAVVEAVVDGLSGRALHAIRDLQIVSAGDASGMVAEWAEARNDQMEGVGSSLAEHPVDNLVELVPGDAATVTVETKAAIQDGDELRRFAEGTVAIADAFEDASGAESGF</sequence>
<feature type="transmembrane region" description="Helical" evidence="1">
    <location>
        <begin position="7"/>
        <end position="25"/>
    </location>
</feature>
<organism evidence="2 3">
    <name type="scientific">Natrinema halophilum</name>
    <dbReference type="NCBI Taxonomy" id="1699371"/>
    <lineage>
        <taxon>Archaea</taxon>
        <taxon>Methanobacteriati</taxon>
        <taxon>Methanobacteriota</taxon>
        <taxon>Stenosarchaea group</taxon>
        <taxon>Halobacteria</taxon>
        <taxon>Halobacteriales</taxon>
        <taxon>Natrialbaceae</taxon>
        <taxon>Natrinema</taxon>
    </lineage>
</organism>
<dbReference type="KEGG" id="haly:HYG82_10615"/>
<keyword evidence="3" id="KW-1185">Reference proteome</keyword>
<evidence type="ECO:0000313" key="2">
    <source>
        <dbReference type="EMBL" id="QLG49279.1"/>
    </source>
</evidence>
<evidence type="ECO:0000256" key="1">
    <source>
        <dbReference type="SAM" id="Phobius"/>
    </source>
</evidence>
<accession>A0A7D5KJ96</accession>
<dbReference type="AlphaFoldDB" id="A0A7D5KJ96"/>
<keyword evidence="1" id="KW-0812">Transmembrane</keyword>
<dbReference type="GeneID" id="56033748"/>
<evidence type="ECO:0000313" key="3">
    <source>
        <dbReference type="Proteomes" id="UP000509241"/>
    </source>
</evidence>
<keyword evidence="1" id="KW-1133">Transmembrane helix</keyword>
<feature type="transmembrane region" description="Helical" evidence="1">
    <location>
        <begin position="45"/>
        <end position="62"/>
    </location>
</feature>
<name>A0A7D5KJ96_9EURY</name>
<keyword evidence="1" id="KW-0472">Membrane</keyword>
<dbReference type="EMBL" id="CP058601">
    <property type="protein sequence ID" value="QLG49279.1"/>
    <property type="molecule type" value="Genomic_DNA"/>
</dbReference>
<dbReference type="Proteomes" id="UP000509241">
    <property type="component" value="Chromosome"/>
</dbReference>
<reference evidence="2 3" key="1">
    <citation type="submission" date="2020-07" db="EMBL/GenBank/DDBJ databases">
        <authorList>
            <person name="Cui H."/>
        </authorList>
    </citation>
    <scope>NUCLEOTIDE SEQUENCE [LARGE SCALE GENOMIC DNA]</scope>
    <source>
        <strain evidence="2 3">YPL8</strain>
    </source>
</reference>
<gene>
    <name evidence="2" type="ORF">HYG82_10615</name>
</gene>
<proteinExistence type="predicted"/>
<dbReference type="RefSeq" id="WP_179261014.1">
    <property type="nucleotide sequence ID" value="NZ_CP058601.1"/>
</dbReference>
<protein>
    <submittedName>
        <fullName evidence="2">Uncharacterized protein</fullName>
    </submittedName>
</protein>